<gene>
    <name evidence="4" type="ORF">Cvel_7450</name>
</gene>
<dbReference type="SUPFAM" id="SSF81901">
    <property type="entry name" value="HCP-like"/>
    <property type="match status" value="2"/>
</dbReference>
<accession>A0A0G4HLM1</accession>
<evidence type="ECO:0000256" key="1">
    <source>
        <dbReference type="ARBA" id="ARBA00038101"/>
    </source>
</evidence>
<name>A0A0G4HLM1_9ALVE</name>
<keyword evidence="3" id="KW-0732">Signal</keyword>
<dbReference type="InterPro" id="IPR006597">
    <property type="entry name" value="Sel1-like"/>
</dbReference>
<dbReference type="PhylomeDB" id="A0A0G4HLM1"/>
<dbReference type="Pfam" id="PF08238">
    <property type="entry name" value="Sel1"/>
    <property type="match status" value="5"/>
</dbReference>
<feature type="compositionally biased region" description="Acidic residues" evidence="2">
    <location>
        <begin position="76"/>
        <end position="87"/>
    </location>
</feature>
<dbReference type="EMBL" id="CDMZ01003135">
    <property type="protein sequence ID" value="CEM45229.1"/>
    <property type="molecule type" value="Genomic_DNA"/>
</dbReference>
<dbReference type="InterPro" id="IPR011990">
    <property type="entry name" value="TPR-like_helical_dom_sf"/>
</dbReference>
<comment type="similarity">
    <text evidence="1">Belongs to the sel-1 family.</text>
</comment>
<dbReference type="Gene3D" id="1.25.40.10">
    <property type="entry name" value="Tetratricopeptide repeat domain"/>
    <property type="match status" value="2"/>
</dbReference>
<dbReference type="SMART" id="SM00671">
    <property type="entry name" value="SEL1"/>
    <property type="match status" value="5"/>
</dbReference>
<reference evidence="4" key="1">
    <citation type="submission" date="2014-11" db="EMBL/GenBank/DDBJ databases">
        <authorList>
            <person name="Otto D Thomas"/>
            <person name="Naeem Raeece"/>
        </authorList>
    </citation>
    <scope>NUCLEOTIDE SEQUENCE</scope>
</reference>
<feature type="region of interest" description="Disordered" evidence="2">
    <location>
        <begin position="20"/>
        <end position="140"/>
    </location>
</feature>
<feature type="chain" id="PRO_5005191606" evidence="3">
    <location>
        <begin position="23"/>
        <end position="441"/>
    </location>
</feature>
<evidence type="ECO:0000313" key="4">
    <source>
        <dbReference type="EMBL" id="CEM45229.1"/>
    </source>
</evidence>
<evidence type="ECO:0000256" key="3">
    <source>
        <dbReference type="SAM" id="SignalP"/>
    </source>
</evidence>
<feature type="compositionally biased region" description="Acidic residues" evidence="2">
    <location>
        <begin position="27"/>
        <end position="48"/>
    </location>
</feature>
<dbReference type="PANTHER" id="PTHR11102">
    <property type="entry name" value="SEL-1-LIKE PROTEIN"/>
    <property type="match status" value="1"/>
</dbReference>
<feature type="signal peptide" evidence="3">
    <location>
        <begin position="1"/>
        <end position="22"/>
    </location>
</feature>
<dbReference type="PANTHER" id="PTHR11102:SF160">
    <property type="entry name" value="ERAD-ASSOCIATED E3 UBIQUITIN-PROTEIN LIGASE COMPONENT HRD3"/>
    <property type="match status" value="1"/>
</dbReference>
<organism evidence="4">
    <name type="scientific">Chromera velia CCMP2878</name>
    <dbReference type="NCBI Taxonomy" id="1169474"/>
    <lineage>
        <taxon>Eukaryota</taxon>
        <taxon>Sar</taxon>
        <taxon>Alveolata</taxon>
        <taxon>Colpodellida</taxon>
        <taxon>Chromeraceae</taxon>
        <taxon>Chromera</taxon>
    </lineage>
</organism>
<proteinExistence type="inferred from homology"/>
<feature type="compositionally biased region" description="Acidic residues" evidence="2">
    <location>
        <begin position="108"/>
        <end position="118"/>
    </location>
</feature>
<dbReference type="InterPro" id="IPR050767">
    <property type="entry name" value="Sel1_AlgK"/>
</dbReference>
<protein>
    <submittedName>
        <fullName evidence="4">Uncharacterized protein</fullName>
    </submittedName>
</protein>
<dbReference type="AlphaFoldDB" id="A0A0G4HLM1"/>
<dbReference type="VEuPathDB" id="CryptoDB:Cvel_7450"/>
<sequence>MKVLHLLFLWAVGCLLSRPSEAQLDPSDGEGFDNGEQDFEIVDGDADSVEGVIDPEHQGGETESEEFLAESPLSSNEEDDDEEEDALDEGREGGAETEEIEIPSLASFEEDEEEEEEVPSPITRAPSPESDETAGDGHVDIDPARAEKYHTAQALWNGDGNTHQDGKQAVAILSELREGSDIVAAYAAYLLGEIFLMGTPRSTSSSKSVRRDSRAAFQSFEEAVTKIFEIEEKTKSVKKDDVLPVAGPALHYLSFFHGTGFEGVTPRDETTAYRLTQIAAKRGHGPAWLSLGFKNMYGIGVKSDCEEALSLYKQAAWARQQGGAGAGTPIGESERLSKALVGALSQVQDKTDRQFEVMNYWESQAKGGDPAAMYELGKLHEDGAGGGAGRADSARKAAELYENAGEQGVAAAYIDLGVMYLNGNGVEKDQRKALECFKKVR</sequence>
<evidence type="ECO:0000256" key="2">
    <source>
        <dbReference type="SAM" id="MobiDB-lite"/>
    </source>
</evidence>